<evidence type="ECO:0000256" key="1">
    <source>
        <dbReference type="ARBA" id="ARBA00023015"/>
    </source>
</evidence>
<dbReference type="SUPFAM" id="SSF46689">
    <property type="entry name" value="Homeodomain-like"/>
    <property type="match status" value="1"/>
</dbReference>
<evidence type="ECO:0000313" key="6">
    <source>
        <dbReference type="Proteomes" id="UP001181622"/>
    </source>
</evidence>
<dbReference type="InterPro" id="IPR018060">
    <property type="entry name" value="HTH_AraC"/>
</dbReference>
<dbReference type="SMART" id="SM00342">
    <property type="entry name" value="HTH_ARAC"/>
    <property type="match status" value="1"/>
</dbReference>
<dbReference type="InterPro" id="IPR009057">
    <property type="entry name" value="Homeodomain-like_sf"/>
</dbReference>
<comment type="caution">
    <text evidence="5">The sequence shown here is derived from an EMBL/GenBank/DDBJ whole genome shotgun (WGS) entry which is preliminary data.</text>
</comment>
<evidence type="ECO:0000256" key="3">
    <source>
        <dbReference type="ARBA" id="ARBA00023163"/>
    </source>
</evidence>
<evidence type="ECO:0000256" key="2">
    <source>
        <dbReference type="ARBA" id="ARBA00023125"/>
    </source>
</evidence>
<protein>
    <submittedName>
        <fullName evidence="5">Helix-turn-helix transcriptional regulator</fullName>
    </submittedName>
</protein>
<name>A0ABU1DG28_9HYPH</name>
<dbReference type="Gene3D" id="1.10.10.60">
    <property type="entry name" value="Homeodomain-like"/>
    <property type="match status" value="1"/>
</dbReference>
<dbReference type="PROSITE" id="PS01124">
    <property type="entry name" value="HTH_ARAC_FAMILY_2"/>
    <property type="match status" value="1"/>
</dbReference>
<dbReference type="RefSeq" id="WP_309391548.1">
    <property type="nucleotide sequence ID" value="NZ_JADBEO010000019.1"/>
</dbReference>
<dbReference type="InterPro" id="IPR050204">
    <property type="entry name" value="AraC_XylS_family_regulators"/>
</dbReference>
<feature type="domain" description="HTH araC/xylS-type" evidence="4">
    <location>
        <begin position="162"/>
        <end position="259"/>
    </location>
</feature>
<reference evidence="5" key="1">
    <citation type="submission" date="2020-10" db="EMBL/GenBank/DDBJ databases">
        <authorList>
            <person name="Abbas A."/>
            <person name="Razzaq R."/>
            <person name="Waqas M."/>
            <person name="Abbas N."/>
            <person name="Nielsen T.K."/>
            <person name="Hansen L.H."/>
            <person name="Hussain S."/>
            <person name="Shahid M."/>
        </authorList>
    </citation>
    <scope>NUCLEOTIDE SEQUENCE</scope>
    <source>
        <strain evidence="5">S14</strain>
    </source>
</reference>
<dbReference type="Proteomes" id="UP001181622">
    <property type="component" value="Unassembled WGS sequence"/>
</dbReference>
<dbReference type="PROSITE" id="PS00041">
    <property type="entry name" value="HTH_ARAC_FAMILY_1"/>
    <property type="match status" value="1"/>
</dbReference>
<evidence type="ECO:0000313" key="5">
    <source>
        <dbReference type="EMBL" id="MDR4307073.1"/>
    </source>
</evidence>
<keyword evidence="6" id="KW-1185">Reference proteome</keyword>
<dbReference type="InterPro" id="IPR018062">
    <property type="entry name" value="HTH_AraC-typ_CS"/>
</dbReference>
<keyword evidence="2" id="KW-0238">DNA-binding</keyword>
<dbReference type="EMBL" id="JADBEO010000019">
    <property type="protein sequence ID" value="MDR4307073.1"/>
    <property type="molecule type" value="Genomic_DNA"/>
</dbReference>
<dbReference type="PANTHER" id="PTHR46796">
    <property type="entry name" value="HTH-TYPE TRANSCRIPTIONAL ACTIVATOR RHAS-RELATED"/>
    <property type="match status" value="1"/>
</dbReference>
<sequence>MTGTGRRLYGEAAGPRPLWRLDAGRTLFVGPLDYNAPHEHGAPVFLSSLGAPFGLRLDGAGEWLSCHAAMVPAGRVHELQVGGEPIAVLYVEPTLAGAHVFTPLLADSEEIGGALVGRSNIIPLVRALYEDDASLGWTDAALDDLLAFGGARSRRTIDPRIARVAAALAQASDAAPDLSALAPIANLSASRLRRLFAEEIGASFSRYRAWLRMRRAIDAVIAGGNFTAAAHEAGFADQAHFAHDFRRTFGAPASRSLTGVRR</sequence>
<keyword evidence="3" id="KW-0804">Transcription</keyword>
<proteinExistence type="predicted"/>
<organism evidence="5 6">
    <name type="scientific">Chelatococcus sambhunathii</name>
    <dbReference type="NCBI Taxonomy" id="363953"/>
    <lineage>
        <taxon>Bacteria</taxon>
        <taxon>Pseudomonadati</taxon>
        <taxon>Pseudomonadota</taxon>
        <taxon>Alphaproteobacteria</taxon>
        <taxon>Hyphomicrobiales</taxon>
        <taxon>Chelatococcaceae</taxon>
        <taxon>Chelatococcus</taxon>
    </lineage>
</organism>
<evidence type="ECO:0000259" key="4">
    <source>
        <dbReference type="PROSITE" id="PS01124"/>
    </source>
</evidence>
<keyword evidence="1" id="KW-0805">Transcription regulation</keyword>
<gene>
    <name evidence="5" type="ORF">IHQ68_10625</name>
</gene>
<dbReference type="Pfam" id="PF12833">
    <property type="entry name" value="HTH_18"/>
    <property type="match status" value="1"/>
</dbReference>
<accession>A0ABU1DG28</accession>